<evidence type="ECO:0000256" key="1">
    <source>
        <dbReference type="ARBA" id="ARBA00022679"/>
    </source>
</evidence>
<dbReference type="KEGG" id="tng:GSTEN00037496G001"/>
<dbReference type="PANTHER" id="PTHR45670:SF13">
    <property type="entry name" value="E3 UBIQUITIN-PROTEIN LIGASE TRIP12"/>
    <property type="match status" value="1"/>
</dbReference>
<comment type="catalytic activity">
    <reaction evidence="2">
        <text>S-ubiquitinyl-[E2 ubiquitin-conjugating enzyme]-L-cysteine + [acceptor protein]-L-lysine = [E2 ubiquitin-conjugating enzyme]-L-cysteine + N(6)-ubiquitinyl-[acceptor protein]-L-lysine.</text>
        <dbReference type="EC" id="2.3.2.26"/>
    </reaction>
</comment>
<evidence type="ECO:0000256" key="2">
    <source>
        <dbReference type="RuleBase" id="RU369009"/>
    </source>
</evidence>
<dbReference type="GO" id="GO:0000209">
    <property type="term" value="P:protein polyubiquitination"/>
    <property type="evidence" value="ECO:0007669"/>
    <property type="project" value="TreeGrafter"/>
</dbReference>
<feature type="region of interest" description="Disordered" evidence="3">
    <location>
        <begin position="1"/>
        <end position="55"/>
    </location>
</feature>
<dbReference type="PANTHER" id="PTHR45670">
    <property type="entry name" value="E3 UBIQUITIN-PROTEIN LIGASE TRIP12"/>
    <property type="match status" value="1"/>
</dbReference>
<dbReference type="UniPathway" id="UPA00143"/>
<comment type="pathway">
    <text evidence="2">Protein modification; protein ubiquitination.</text>
</comment>
<feature type="non-terminal residue" evidence="4">
    <location>
        <position position="214"/>
    </location>
</feature>
<sequence>AKSPTNTQSPKSSFLASLNPKTWGKLGAQTNNSNSEPSRTVGVSGLARVPPKDSISNNRDKIKAWIKEQASKFVERYFNSENVDGSNPALNVLQRLCTATEQLNIQVGGGMECLVEISSIVSESDVSSFEIQHSGLVKQLLVYLTSSTDRDLLSRDVRLKRFLRVFAGCPVPGMELSGRLDPSENGPYLAVVHKMNSCLSQMEQFPVKVQIFPG</sequence>
<name>Q4TIQ4_TETNG</name>
<dbReference type="AlphaFoldDB" id="Q4TIQ4"/>
<protein>
    <recommendedName>
        <fullName evidence="2">E3 ubiquitin-protein ligase</fullName>
        <ecNumber evidence="2">2.3.2.26</ecNumber>
    </recommendedName>
</protein>
<dbReference type="InterPro" id="IPR045322">
    <property type="entry name" value="HECTD1/TRIP12-like"/>
</dbReference>
<comment type="similarity">
    <text evidence="2">Belongs to the UPL family. K-HECT subfamily.</text>
</comment>
<dbReference type="GO" id="GO:0043161">
    <property type="term" value="P:proteasome-mediated ubiquitin-dependent protein catabolic process"/>
    <property type="evidence" value="ECO:0007669"/>
    <property type="project" value="TreeGrafter"/>
</dbReference>
<organism evidence="4">
    <name type="scientific">Tetraodon nigroviridis</name>
    <name type="common">Spotted green pufferfish</name>
    <name type="synonym">Chelonodon nigroviridis</name>
    <dbReference type="NCBI Taxonomy" id="99883"/>
    <lineage>
        <taxon>Eukaryota</taxon>
        <taxon>Metazoa</taxon>
        <taxon>Chordata</taxon>
        <taxon>Craniata</taxon>
        <taxon>Vertebrata</taxon>
        <taxon>Euteleostomi</taxon>
        <taxon>Actinopterygii</taxon>
        <taxon>Neopterygii</taxon>
        <taxon>Teleostei</taxon>
        <taxon>Neoteleostei</taxon>
        <taxon>Acanthomorphata</taxon>
        <taxon>Eupercaria</taxon>
        <taxon>Tetraodontiformes</taxon>
        <taxon>Tetradontoidea</taxon>
        <taxon>Tetraodontidae</taxon>
        <taxon>Tetraodon</taxon>
    </lineage>
</organism>
<dbReference type="GO" id="GO:0061630">
    <property type="term" value="F:ubiquitin protein ligase activity"/>
    <property type="evidence" value="ECO:0007669"/>
    <property type="project" value="UniProtKB-UniRule"/>
</dbReference>
<feature type="non-terminal residue" evidence="4">
    <location>
        <position position="1"/>
    </location>
</feature>
<dbReference type="GO" id="GO:0016607">
    <property type="term" value="C:nuclear speck"/>
    <property type="evidence" value="ECO:0007669"/>
    <property type="project" value="TreeGrafter"/>
</dbReference>
<accession>Q4TIQ4</accession>
<evidence type="ECO:0000256" key="3">
    <source>
        <dbReference type="SAM" id="MobiDB-lite"/>
    </source>
</evidence>
<reference evidence="4" key="1">
    <citation type="journal article" date="2004" name="Nature">
        <title>Genome duplication in the teleost fish Tetraodon nigroviridis reveals the early vertebrate proto-karyotype.</title>
        <authorList>
            <person name="Jaillon O."/>
            <person name="Aury J.-M."/>
            <person name="Brunet F."/>
            <person name="Petit J.-L."/>
            <person name="Stange-Thomann N."/>
            <person name="Mauceli E."/>
            <person name="Bouneau L."/>
            <person name="Fischer C."/>
            <person name="Ozouf-Costaz C."/>
            <person name="Bernot A."/>
            <person name="Nicaud S."/>
            <person name="Jaffe D."/>
            <person name="Fisher S."/>
            <person name="Lutfalla G."/>
            <person name="Dossat C."/>
            <person name="Segurens B."/>
            <person name="Dasilva C."/>
            <person name="Salanoubat M."/>
            <person name="Levy M."/>
            <person name="Boudet N."/>
            <person name="Castellano S."/>
            <person name="Anthouard V."/>
            <person name="Jubin C."/>
            <person name="Castelli V."/>
            <person name="Katinka M."/>
            <person name="Vacherie B."/>
            <person name="Biemont C."/>
            <person name="Skalli Z."/>
            <person name="Cattolico L."/>
            <person name="Poulain J."/>
            <person name="De Berardinis V."/>
            <person name="Cruaud C."/>
            <person name="Duprat S."/>
            <person name="Brottier P."/>
            <person name="Coutanceau J.-P."/>
            <person name="Gouzy J."/>
            <person name="Parra G."/>
            <person name="Lardier G."/>
            <person name="Chapple C."/>
            <person name="McKernan K.J."/>
            <person name="McEwan P."/>
            <person name="Bosak S."/>
            <person name="Kellis M."/>
            <person name="Volff J.-N."/>
            <person name="Guigo R."/>
            <person name="Zody M.C."/>
            <person name="Mesirov J."/>
            <person name="Lindblad-Toh K."/>
            <person name="Birren B."/>
            <person name="Nusbaum C."/>
            <person name="Kahn D."/>
            <person name="Robinson-Rechavi M."/>
            <person name="Laudet V."/>
            <person name="Schachter V."/>
            <person name="Quetier F."/>
            <person name="Saurin W."/>
            <person name="Scarpelli C."/>
            <person name="Wincker P."/>
            <person name="Lander E.S."/>
            <person name="Weissenbach J."/>
            <person name="Roest Crollius H."/>
        </authorList>
    </citation>
    <scope>NUCLEOTIDE SEQUENCE [LARGE SCALE GENOMIC DNA]</scope>
</reference>
<dbReference type="GO" id="GO:0006974">
    <property type="term" value="P:DNA damage response"/>
    <property type="evidence" value="ECO:0007669"/>
    <property type="project" value="TreeGrafter"/>
</dbReference>
<comment type="caution">
    <text evidence="4">The sequence shown here is derived from an EMBL/GenBank/DDBJ whole genome shotgun (WGS) entry which is preliminary data.</text>
</comment>
<proteinExistence type="inferred from homology"/>
<feature type="compositionally biased region" description="Polar residues" evidence="3">
    <location>
        <begin position="1"/>
        <end position="20"/>
    </location>
</feature>
<dbReference type="OrthoDB" id="271273at2759"/>
<reference evidence="4" key="2">
    <citation type="submission" date="2004-02" db="EMBL/GenBank/DDBJ databases">
        <authorList>
            <consortium name="Genoscope"/>
            <consortium name="Whitehead Institute Centre for Genome Research"/>
        </authorList>
    </citation>
    <scope>NUCLEOTIDE SEQUENCE</scope>
</reference>
<dbReference type="EC" id="2.3.2.26" evidence="2"/>
<keyword evidence="1 2" id="KW-0808">Transferase</keyword>
<keyword evidence="2" id="KW-0833">Ubl conjugation pathway</keyword>
<evidence type="ECO:0000313" key="4">
    <source>
        <dbReference type="EMBL" id="CAF87228.1"/>
    </source>
</evidence>
<gene>
    <name evidence="4" type="ORF">GSTENG00037496001</name>
</gene>
<feature type="compositionally biased region" description="Polar residues" evidence="3">
    <location>
        <begin position="28"/>
        <end position="38"/>
    </location>
</feature>
<comment type="function">
    <text evidence="2">E3 ubiquitin-protein ligase which accepts ubiquitin from an E2 ubiquitin-conjugating enzyme in the form of a thioester and then directly transfers the ubiquitin to targeted substrates.</text>
</comment>
<dbReference type="EMBL" id="CAAE01001875">
    <property type="protein sequence ID" value="CAF87228.1"/>
    <property type="molecule type" value="Genomic_DNA"/>
</dbReference>